<name>A0ABN6QJK2_9BACT</name>
<dbReference type="Proteomes" id="UP001062263">
    <property type="component" value="Chromosome"/>
</dbReference>
<reference evidence="2" key="1">
    <citation type="submission" date="2022-06" db="EMBL/GenBank/DDBJ databases">
        <title>Akkermansia biwalacus sp. nov., an anaerobic mucin-degrading bacterium isolated from human intestine.</title>
        <authorList>
            <person name="Kobayashi Y."/>
            <person name="Inoue S."/>
            <person name="Kawahara T."/>
            <person name="Kohda N."/>
        </authorList>
    </citation>
    <scope>NUCLEOTIDE SEQUENCE</scope>
    <source>
        <strain evidence="2">WON2089</strain>
    </source>
</reference>
<accession>A0ABN6QJK2</accession>
<evidence type="ECO:0000313" key="3">
    <source>
        <dbReference type="Proteomes" id="UP001062263"/>
    </source>
</evidence>
<evidence type="ECO:0000256" key="1">
    <source>
        <dbReference type="SAM" id="Phobius"/>
    </source>
</evidence>
<sequence length="266" mass="31072">MMDWGNILENSLPTSLMTSVLVGLIAWYGGIWRNRIRDREHLEGLTKLQEQITQLNHTLTTERDARADLLKRGTLIFQAQFEKEFEIYVSLSNLMGALYSSVVALAQERLHNIDAPQERYTTFPTIAHESVKPLIQMVNTDCSERVKKAFDNFSELLESCIPFVDNEIFIKVDEFRKDIIRYVFSVYKSFRKVQKHVNKCIPIEIEIHKMDHPNWTGDYIEQDELVEVNMNASNLEYMMARLKEVRQEALDLISNRIKSLNVIKND</sequence>
<keyword evidence="1" id="KW-0472">Membrane</keyword>
<keyword evidence="1" id="KW-0812">Transmembrane</keyword>
<keyword evidence="1" id="KW-1133">Transmembrane helix</keyword>
<feature type="transmembrane region" description="Helical" evidence="1">
    <location>
        <begin position="12"/>
        <end position="31"/>
    </location>
</feature>
<gene>
    <name evidence="2" type="ORF">Abiwalacus_07150</name>
</gene>
<keyword evidence="3" id="KW-1185">Reference proteome</keyword>
<dbReference type="EMBL" id="AP025943">
    <property type="protein sequence ID" value="BDL43141.1"/>
    <property type="molecule type" value="Genomic_DNA"/>
</dbReference>
<protein>
    <submittedName>
        <fullName evidence="2">Uncharacterized protein</fullName>
    </submittedName>
</protein>
<proteinExistence type="predicted"/>
<evidence type="ECO:0000313" key="2">
    <source>
        <dbReference type="EMBL" id="BDL43141.1"/>
    </source>
</evidence>
<organism evidence="2 3">
    <name type="scientific">Akkermansia biwaensis</name>
    <dbReference type="NCBI Taxonomy" id="2946555"/>
    <lineage>
        <taxon>Bacteria</taxon>
        <taxon>Pseudomonadati</taxon>
        <taxon>Verrucomicrobiota</taxon>
        <taxon>Verrucomicrobiia</taxon>
        <taxon>Verrucomicrobiales</taxon>
        <taxon>Akkermansiaceae</taxon>
        <taxon>Akkermansia</taxon>
    </lineage>
</organism>